<feature type="domain" description="B30.2/SPRY" evidence="5">
    <location>
        <begin position="76"/>
        <end position="260"/>
    </location>
</feature>
<dbReference type="PANTHER" id="PTHR10598">
    <property type="entry name" value="SET1/ASH2 HISTONE METHYLTRANSFERASE COMPLEX SUBUNIT ASH2"/>
    <property type="match status" value="1"/>
</dbReference>
<proteinExistence type="inferred from homology"/>
<reference evidence="7 8" key="1">
    <citation type="submission" date="2019-07" db="EMBL/GenBank/DDBJ databases">
        <authorList>
            <person name="Friedrich A."/>
            <person name="Schacherer J."/>
        </authorList>
    </citation>
    <scope>NUCLEOTIDE SEQUENCE [LARGE SCALE GENOMIC DNA]</scope>
</reference>
<feature type="region of interest" description="Disordered" evidence="4">
    <location>
        <begin position="1"/>
        <end position="20"/>
    </location>
</feature>
<evidence type="ECO:0000259" key="5">
    <source>
        <dbReference type="PROSITE" id="PS50188"/>
    </source>
</evidence>
<dbReference type="Proteomes" id="UP000663131">
    <property type="component" value="Chromosome 7"/>
</dbReference>
<keyword evidence="8" id="KW-1185">Reference proteome</keyword>
<accession>A0A7D9D0M0</accession>
<dbReference type="InterPro" id="IPR001870">
    <property type="entry name" value="B30.2/SPRY"/>
</dbReference>
<evidence type="ECO:0000256" key="4">
    <source>
        <dbReference type="SAM" id="MobiDB-lite"/>
    </source>
</evidence>
<dbReference type="InterPro" id="IPR043136">
    <property type="entry name" value="B30.2/SPRY_sf"/>
</dbReference>
<dbReference type="EMBL" id="CP063135">
    <property type="protein sequence ID" value="QOU19990.1"/>
    <property type="molecule type" value="Genomic_DNA"/>
</dbReference>
<keyword evidence="2" id="KW-0539">Nucleus</keyword>
<dbReference type="RefSeq" id="XP_041136483.1">
    <property type="nucleotide sequence ID" value="XM_041283131.1"/>
</dbReference>
<reference evidence="6" key="3">
    <citation type="journal article" name="BMC Genomics">
        <title>New genome assemblies reveal patterns of domestication and adaptation across Brettanomyces (Dekkera) species.</title>
        <authorList>
            <person name="Roach M.J."/>
            <person name="Borneman A.R."/>
        </authorList>
    </citation>
    <scope>NUCLEOTIDE SEQUENCE</scope>
    <source>
        <strain evidence="6">UCD 2041</strain>
    </source>
</reference>
<dbReference type="SMART" id="SM00449">
    <property type="entry name" value="SPRY"/>
    <property type="match status" value="1"/>
</dbReference>
<dbReference type="Proteomes" id="UP000478008">
    <property type="component" value="Unassembled WGS sequence"/>
</dbReference>
<sequence length="448" mass="51657">MPEKSGKEVRYRNNLQKRKKQRVILRLKPLSCSQHDLDSKAEAPTLESKKTIDGTSYGTTEEVPYDKRGFKYTPCRPNPYFHSTKYSTTDLPPYKARLSYFDRSQDTLLNKNMDEATVEHGWRSCRTNIGFREGKWYVEYKLLKSNDGKSNVRFGIARKEASVEAPVGYDGYGYGFRDKGGEKVHLSKPIKFLQGGEEFHSGDVIGLLVELPDMKTQMEIAKRQIRDRTTTDPEEEEKLEEQNIAEKEKKNNENLDEPDFTQVGVIRDAVPIKYRNKLFFEQYEYTYSMPMDHLLYPVTVFGEKAVRDKKKFKPAKLPNSRITLYKNGEKKGVAFEGLFAFLPPCSEQEQLNINLHREYNKFYVGRDDGSLGYYPMVSCFDGGRVRINTSGVLECVPEDLKQDLNGGSIQLFSSRYNGVIVEGYTYDLVDETVNRYLDRMESILKANS</sequence>
<dbReference type="InterPro" id="IPR037353">
    <property type="entry name" value="ASH2"/>
</dbReference>
<dbReference type="Gene3D" id="2.60.120.920">
    <property type="match status" value="1"/>
</dbReference>
<dbReference type="KEGG" id="bbrx:BRETT_004638"/>
<protein>
    <submittedName>
        <fullName evidence="7">DEBR0S6_09516g1_1</fullName>
    </submittedName>
</protein>
<gene>
    <name evidence="6" type="ORF">BRETT_004638</name>
    <name evidence="7" type="ORF">DEBR0S6_09516G</name>
</gene>
<evidence type="ECO:0000256" key="3">
    <source>
        <dbReference type="ARBA" id="ARBA00038149"/>
    </source>
</evidence>
<dbReference type="AlphaFoldDB" id="A0A7D9D0M0"/>
<feature type="region of interest" description="Disordered" evidence="4">
    <location>
        <begin position="223"/>
        <end position="256"/>
    </location>
</feature>
<dbReference type="GeneID" id="64576561"/>
<dbReference type="GO" id="GO:0048188">
    <property type="term" value="C:Set1C/COMPASS complex"/>
    <property type="evidence" value="ECO:0007669"/>
    <property type="project" value="InterPro"/>
</dbReference>
<dbReference type="CDD" id="cd12872">
    <property type="entry name" value="SPRY_Ash2"/>
    <property type="match status" value="1"/>
</dbReference>
<name>A0A7D9D0M0_DEKBR</name>
<dbReference type="GO" id="GO:0000976">
    <property type="term" value="F:transcription cis-regulatory region binding"/>
    <property type="evidence" value="ECO:0007669"/>
    <property type="project" value="TreeGrafter"/>
</dbReference>
<dbReference type="EMBL" id="CABFWN010000006">
    <property type="protein sequence ID" value="VUG20171.1"/>
    <property type="molecule type" value="Genomic_DNA"/>
</dbReference>
<reference evidence="6" key="2">
    <citation type="submission" date="2020-10" db="EMBL/GenBank/DDBJ databases">
        <authorList>
            <person name="Palmer J.M."/>
        </authorList>
    </citation>
    <scope>NUCLEOTIDE SEQUENCE</scope>
    <source>
        <strain evidence="6">UCD 2041</strain>
    </source>
</reference>
<comment type="similarity">
    <text evidence="3">Belongs to the cclA family.</text>
</comment>
<dbReference type="InterPro" id="IPR003877">
    <property type="entry name" value="SPRY_dom"/>
</dbReference>
<dbReference type="PROSITE" id="PS50188">
    <property type="entry name" value="B302_SPRY"/>
    <property type="match status" value="1"/>
</dbReference>
<comment type="subcellular location">
    <subcellularLocation>
        <location evidence="1">Nucleus</location>
    </subcellularLocation>
</comment>
<dbReference type="OrthoDB" id="10266026at2759"/>
<dbReference type="SUPFAM" id="SSF49899">
    <property type="entry name" value="Concanavalin A-like lectins/glucanases"/>
    <property type="match status" value="1"/>
</dbReference>
<dbReference type="PANTHER" id="PTHR10598:SF0">
    <property type="entry name" value="SET1_ASH2 HISTONE METHYLTRANSFERASE COMPLEX SUBUNIT ASH2"/>
    <property type="match status" value="1"/>
</dbReference>
<evidence type="ECO:0000313" key="7">
    <source>
        <dbReference type="EMBL" id="VUG20171.1"/>
    </source>
</evidence>
<organism evidence="7 8">
    <name type="scientific">Dekkera bruxellensis</name>
    <name type="common">Brettanomyces custersii</name>
    <dbReference type="NCBI Taxonomy" id="5007"/>
    <lineage>
        <taxon>Eukaryota</taxon>
        <taxon>Fungi</taxon>
        <taxon>Dikarya</taxon>
        <taxon>Ascomycota</taxon>
        <taxon>Saccharomycotina</taxon>
        <taxon>Pichiomycetes</taxon>
        <taxon>Pichiales</taxon>
        <taxon>Pichiaceae</taxon>
        <taxon>Brettanomyces</taxon>
    </lineage>
</organism>
<evidence type="ECO:0000256" key="1">
    <source>
        <dbReference type="ARBA" id="ARBA00004123"/>
    </source>
</evidence>
<feature type="compositionally biased region" description="Basic and acidic residues" evidence="4">
    <location>
        <begin position="1"/>
        <end position="11"/>
    </location>
</feature>
<dbReference type="InterPro" id="IPR013320">
    <property type="entry name" value="ConA-like_dom_sf"/>
</dbReference>
<feature type="compositionally biased region" description="Basic and acidic residues" evidence="4">
    <location>
        <begin position="240"/>
        <end position="253"/>
    </location>
</feature>
<evidence type="ECO:0000313" key="8">
    <source>
        <dbReference type="Proteomes" id="UP000478008"/>
    </source>
</evidence>
<evidence type="ECO:0000313" key="6">
    <source>
        <dbReference type="EMBL" id="QOU19990.1"/>
    </source>
</evidence>
<evidence type="ECO:0000256" key="2">
    <source>
        <dbReference type="ARBA" id="ARBA00023242"/>
    </source>
</evidence>